<accession>A0A212TCD0</accession>
<sequence length="1229" mass="132025">MSTSPEQSYAIASATVTRWSSALADAGGRNSLIWGTPPGMRLDLVTAHPGGVAKLLSGQPVTLTELVRTPGPRAHAMEVLAAIADRAAELDADWGLATSFVSSGTATWDVPGTRAPSAPVVLRPVQVRHTDRSRTEIELVITGVPEVNPALLRFLRVSHEVDLDPVVLAEMADRLHARTDQPLLHHLESLCRAVPGFLVRPGQAVASLTLAKDAAIADVAAVAERSSRPLGLLAAGTGRSSTNPVAPNLPARAGVSRPMVCTLDATQLRVVDLVAAGQDLLVEARPGTGRTSLRSALVADALSQGRTVLVGAADRTVRQEVAAVIDNWVGGAVPVVWDAPRTRQERADQHDALVAGLDLLVAGRGGIEVEPAGSGRAGSTSMGSSPGAVRDGGEGAPRGTLRGDGRQADLAAAFARPLGRASMVHTKRHPWGVSIHDVYQRLAELAAGPTPPRLTARLPQNVLSATTAADLPHLQEEFTELAEQGAWVERSHADPWFGVQVETAEQGRELVATAEWLSAGGALGRVRSDAAEVATGLGLPAPSTVADAVPLLRLARGLRTAVRRFGEEVLTEDLDLWSAAHGGRGEAQVNTLQAGRVRSRVRKLLQERGTTPQGGPAEAVEQALEALRRWQTWPGREGSASPVPPGSELDDLLAHVHRVHDRVVDFQGHLSGTTEGDDLLDTELSALEERMARLAARPERAEVLHEVSPRWRQLHGRGFGAVLTEFSRRAVPAEQVPAEVEHIWLRALLEDFRSGEADLGSSPREDAEEDAEILEQVRSEGERTARQDVARGVARRREELRHSRRAMALLEAARREGPWGLHEWWRRAPEVMSALTPVVTASPWVVAAALPPSPSVDLALVDDLTRLSTARAAGILARARAVVGFGDTELPTPLEPQASTPGGSLGLAHGESAWETLSRRVPHIALNAVWRPLSADLDPRLPGRAPLTAVPGTNEGDRDLWVVEQASVPETVWELVRSTLVRPSGVWSVLVSPPTDTQAQFWADWLGARLEEDGWSEEVVRQLTVLPWHRAGRTSADVVVVLADGHGGALGQSVAAPGSDEKVLLPLRRARRRSHLVATEGTWEELRGARSVPTSAGGLLARWFDAPPRGRTSVELTDLPPLHRRFVQRLRAEGLVVRPSRHPVMGWLLHLAPGQDREEITAVVFDEPVGLGPLEIDAHVRVWPQRLEQAGWVVERVSSVDLDADLGREAMRVRTNVLRAAAQRAGRRA</sequence>
<dbReference type="RefSeq" id="WP_088817883.1">
    <property type="nucleotide sequence ID" value="NZ_FYEZ01000001.1"/>
</dbReference>
<gene>
    <name evidence="2" type="ORF">SAMN05445756_0966</name>
</gene>
<organism evidence="2 3">
    <name type="scientific">Kytococcus aerolatus</name>
    <dbReference type="NCBI Taxonomy" id="592308"/>
    <lineage>
        <taxon>Bacteria</taxon>
        <taxon>Bacillati</taxon>
        <taxon>Actinomycetota</taxon>
        <taxon>Actinomycetes</taxon>
        <taxon>Micrococcales</taxon>
        <taxon>Kytococcaceae</taxon>
        <taxon>Kytococcus</taxon>
    </lineage>
</organism>
<protein>
    <recommendedName>
        <fullName evidence="4">Part of AAA domain-containing protein</fullName>
    </recommendedName>
</protein>
<dbReference type="OrthoDB" id="9757917at2"/>
<dbReference type="EMBL" id="FYEZ01000001">
    <property type="protein sequence ID" value="SNC63727.1"/>
    <property type="molecule type" value="Genomic_DNA"/>
</dbReference>
<evidence type="ECO:0000313" key="2">
    <source>
        <dbReference type="EMBL" id="SNC63727.1"/>
    </source>
</evidence>
<evidence type="ECO:0000256" key="1">
    <source>
        <dbReference type="SAM" id="MobiDB-lite"/>
    </source>
</evidence>
<dbReference type="SUPFAM" id="SSF52540">
    <property type="entry name" value="P-loop containing nucleoside triphosphate hydrolases"/>
    <property type="match status" value="1"/>
</dbReference>
<feature type="region of interest" description="Disordered" evidence="1">
    <location>
        <begin position="370"/>
        <end position="404"/>
    </location>
</feature>
<dbReference type="AlphaFoldDB" id="A0A212TCD0"/>
<keyword evidence="3" id="KW-1185">Reference proteome</keyword>
<dbReference type="InterPro" id="IPR027417">
    <property type="entry name" value="P-loop_NTPase"/>
</dbReference>
<dbReference type="Proteomes" id="UP000198122">
    <property type="component" value="Unassembled WGS sequence"/>
</dbReference>
<evidence type="ECO:0008006" key="4">
    <source>
        <dbReference type="Google" id="ProtNLM"/>
    </source>
</evidence>
<reference evidence="2 3" key="1">
    <citation type="submission" date="2017-06" db="EMBL/GenBank/DDBJ databases">
        <authorList>
            <person name="Kim H.J."/>
            <person name="Triplett B.A."/>
        </authorList>
    </citation>
    <scope>NUCLEOTIDE SEQUENCE [LARGE SCALE GENOMIC DNA]</scope>
    <source>
        <strain evidence="2 3">DSM 22179</strain>
    </source>
</reference>
<evidence type="ECO:0000313" key="3">
    <source>
        <dbReference type="Proteomes" id="UP000198122"/>
    </source>
</evidence>
<proteinExistence type="predicted"/>
<name>A0A212TCD0_9MICO</name>